<protein>
    <submittedName>
        <fullName evidence="2">Uncharacterized protein</fullName>
    </submittedName>
</protein>
<dbReference type="AlphaFoldDB" id="A0A8C6HJK4"/>
<evidence type="ECO:0000313" key="3">
    <source>
        <dbReference type="Proteomes" id="UP000694415"/>
    </source>
</evidence>
<proteinExistence type="predicted"/>
<feature type="chain" id="PRO_5034667779" evidence="1">
    <location>
        <begin position="18"/>
        <end position="67"/>
    </location>
</feature>
<evidence type="ECO:0000313" key="2">
    <source>
        <dbReference type="Ensembl" id="ENSMSIP00000021924.1"/>
    </source>
</evidence>
<sequence>VCLFVCLFVFLSQCIVGTPHPKGPLVKFSSWDSTGKCLLKLFGKPSNWRFHYLMIHLGKTPNKPSET</sequence>
<dbReference type="Ensembl" id="ENSMSIT00000027631.1">
    <property type="protein sequence ID" value="ENSMSIP00000021924.1"/>
    <property type="gene ID" value="ENSMSIG00000018622.1"/>
</dbReference>
<reference evidence="2" key="1">
    <citation type="submission" date="2025-08" db="UniProtKB">
        <authorList>
            <consortium name="Ensembl"/>
        </authorList>
    </citation>
    <scope>IDENTIFICATION</scope>
</reference>
<organism evidence="2 3">
    <name type="scientific">Mus spicilegus</name>
    <name type="common">Mound-building mouse</name>
    <dbReference type="NCBI Taxonomy" id="10103"/>
    <lineage>
        <taxon>Eukaryota</taxon>
        <taxon>Metazoa</taxon>
        <taxon>Chordata</taxon>
        <taxon>Craniata</taxon>
        <taxon>Vertebrata</taxon>
        <taxon>Euteleostomi</taxon>
        <taxon>Mammalia</taxon>
        <taxon>Eutheria</taxon>
        <taxon>Euarchontoglires</taxon>
        <taxon>Glires</taxon>
        <taxon>Rodentia</taxon>
        <taxon>Myomorpha</taxon>
        <taxon>Muroidea</taxon>
        <taxon>Muridae</taxon>
        <taxon>Murinae</taxon>
        <taxon>Mus</taxon>
        <taxon>Mus</taxon>
    </lineage>
</organism>
<reference evidence="2" key="2">
    <citation type="submission" date="2025-09" db="UniProtKB">
        <authorList>
            <consortium name="Ensembl"/>
        </authorList>
    </citation>
    <scope>IDENTIFICATION</scope>
</reference>
<evidence type="ECO:0000256" key="1">
    <source>
        <dbReference type="SAM" id="SignalP"/>
    </source>
</evidence>
<dbReference type="Proteomes" id="UP000694415">
    <property type="component" value="Unplaced"/>
</dbReference>
<feature type="signal peptide" evidence="1">
    <location>
        <begin position="1"/>
        <end position="17"/>
    </location>
</feature>
<keyword evidence="1" id="KW-0732">Signal</keyword>
<keyword evidence="3" id="KW-1185">Reference proteome</keyword>
<accession>A0A8C6HJK4</accession>
<name>A0A8C6HJK4_MUSSI</name>